<proteinExistence type="predicted"/>
<reference evidence="1" key="1">
    <citation type="submission" date="2016-01" db="EMBL/GenBank/DDBJ databases">
        <authorList>
            <person name="Peeters C."/>
        </authorList>
    </citation>
    <scope>NUCLEOTIDE SEQUENCE [LARGE SCALE GENOMIC DNA]</scope>
    <source>
        <strain evidence="1">LMG 22940</strain>
    </source>
</reference>
<accession>A0A158KPH3</accession>
<sequence length="56" mass="6163">MRAFHFALISNTLATDSLVESFLVLYRRAHIGALGSGFALYGLLAPTRWICASLIH</sequence>
<evidence type="ECO:0000313" key="2">
    <source>
        <dbReference type="Proteomes" id="UP000054770"/>
    </source>
</evidence>
<comment type="caution">
    <text evidence="1">The sequence shown here is derived from an EMBL/GenBank/DDBJ whole genome shotgun (WGS) entry which is preliminary data.</text>
</comment>
<protein>
    <submittedName>
        <fullName evidence="1">Uncharacterized protein</fullName>
    </submittedName>
</protein>
<dbReference type="AlphaFoldDB" id="A0A158KPH3"/>
<dbReference type="Proteomes" id="UP000054770">
    <property type="component" value="Unassembled WGS sequence"/>
</dbReference>
<gene>
    <name evidence="1" type="ORF">AWB68_06746</name>
</gene>
<name>A0A158KPH3_9BURK</name>
<evidence type="ECO:0000313" key="1">
    <source>
        <dbReference type="EMBL" id="SAL83022.1"/>
    </source>
</evidence>
<keyword evidence="2" id="KW-1185">Reference proteome</keyword>
<organism evidence="1 2">
    <name type="scientific">Caballeronia choica</name>
    <dbReference type="NCBI Taxonomy" id="326476"/>
    <lineage>
        <taxon>Bacteria</taxon>
        <taxon>Pseudomonadati</taxon>
        <taxon>Pseudomonadota</taxon>
        <taxon>Betaproteobacteria</taxon>
        <taxon>Burkholderiales</taxon>
        <taxon>Burkholderiaceae</taxon>
        <taxon>Caballeronia</taxon>
    </lineage>
</organism>
<dbReference type="EMBL" id="FCON02000130">
    <property type="protein sequence ID" value="SAL83022.1"/>
    <property type="molecule type" value="Genomic_DNA"/>
</dbReference>